<reference evidence="4" key="1">
    <citation type="submission" date="2022-11" db="UniProtKB">
        <authorList>
            <consortium name="WormBaseParasite"/>
        </authorList>
    </citation>
    <scope>IDENTIFICATION</scope>
</reference>
<organism evidence="3 4">
    <name type="scientific">Ditylenchus dipsaci</name>
    <dbReference type="NCBI Taxonomy" id="166011"/>
    <lineage>
        <taxon>Eukaryota</taxon>
        <taxon>Metazoa</taxon>
        <taxon>Ecdysozoa</taxon>
        <taxon>Nematoda</taxon>
        <taxon>Chromadorea</taxon>
        <taxon>Rhabditida</taxon>
        <taxon>Tylenchina</taxon>
        <taxon>Tylenchomorpha</taxon>
        <taxon>Sphaerularioidea</taxon>
        <taxon>Anguinidae</taxon>
        <taxon>Anguininae</taxon>
        <taxon>Ditylenchus</taxon>
    </lineage>
</organism>
<name>A0A915EWB0_9BILA</name>
<dbReference type="GO" id="GO:0019887">
    <property type="term" value="F:protein kinase regulator activity"/>
    <property type="evidence" value="ECO:0007669"/>
    <property type="project" value="TreeGrafter"/>
</dbReference>
<sequence>MEITNTLKKLLSQDRNSLHREGALLAMEMLCTIVGKLFEPYVVQLLPDLLSTFGDKNEGVRRAADDTARAVMKALSAHGVKLEQCPTVPKQLRRACPAILPKLCDYSVDTHSKVQKAGEKALKQIAQVIQNPEIMSISLILDQPIKPSLLLKSSSIPDSSIIRLTFTCPDDAHHSQSLRIGTLRRENGHTNIANIYSLADPKDMEPYLRELVPGLKKTITDPAPGISTNSCIKSFGSIIRYSSSSTSETLQSDIMPWLKESCLKDQHGDRSGAAQCFLKSLELWRRLSGRICLCYQDH</sequence>
<keyword evidence="1" id="KW-0677">Repeat</keyword>
<protein>
    <submittedName>
        <fullName evidence="4">TOG domain-containing protein</fullName>
    </submittedName>
</protein>
<dbReference type="PROSITE" id="PS50077">
    <property type="entry name" value="HEAT_REPEAT"/>
    <property type="match status" value="1"/>
</dbReference>
<dbReference type="Proteomes" id="UP000887574">
    <property type="component" value="Unplaced"/>
</dbReference>
<evidence type="ECO:0000256" key="2">
    <source>
        <dbReference type="PROSITE-ProRule" id="PRU00103"/>
    </source>
</evidence>
<dbReference type="GO" id="GO:0034198">
    <property type="term" value="P:cellular response to amino acid starvation"/>
    <property type="evidence" value="ECO:0007669"/>
    <property type="project" value="TreeGrafter"/>
</dbReference>
<dbReference type="WBParaSite" id="jg9912">
    <property type="protein sequence ID" value="jg9912"/>
    <property type="gene ID" value="jg9912"/>
</dbReference>
<dbReference type="Gene3D" id="1.25.10.10">
    <property type="entry name" value="Leucine-rich Repeat Variant"/>
    <property type="match status" value="2"/>
</dbReference>
<dbReference type="GO" id="GO:0005829">
    <property type="term" value="C:cytosol"/>
    <property type="evidence" value="ECO:0007669"/>
    <property type="project" value="TreeGrafter"/>
</dbReference>
<evidence type="ECO:0000313" key="3">
    <source>
        <dbReference type="Proteomes" id="UP000887574"/>
    </source>
</evidence>
<evidence type="ECO:0000313" key="4">
    <source>
        <dbReference type="WBParaSite" id="jg9912"/>
    </source>
</evidence>
<dbReference type="PANTHER" id="PTHR23346">
    <property type="entry name" value="TRANSLATIONAL ACTIVATOR GCN1-RELATED"/>
    <property type="match status" value="1"/>
</dbReference>
<dbReference type="PANTHER" id="PTHR23346:SF7">
    <property type="entry name" value="STALLED RIBOSOME SENSOR GCN1"/>
    <property type="match status" value="1"/>
</dbReference>
<dbReference type="InterPro" id="IPR016024">
    <property type="entry name" value="ARM-type_fold"/>
</dbReference>
<dbReference type="SUPFAM" id="SSF48371">
    <property type="entry name" value="ARM repeat"/>
    <property type="match status" value="1"/>
</dbReference>
<evidence type="ECO:0000256" key="1">
    <source>
        <dbReference type="ARBA" id="ARBA00022737"/>
    </source>
</evidence>
<proteinExistence type="predicted"/>
<keyword evidence="3" id="KW-1185">Reference proteome</keyword>
<feature type="repeat" description="HEAT" evidence="2">
    <location>
        <begin position="45"/>
        <end position="83"/>
    </location>
</feature>
<dbReference type="AlphaFoldDB" id="A0A915EWB0"/>
<dbReference type="Pfam" id="PF24987">
    <property type="entry name" value="HEAT_EF3_N"/>
    <property type="match status" value="1"/>
</dbReference>
<accession>A0A915EWB0</accession>
<dbReference type="InterPro" id="IPR021133">
    <property type="entry name" value="HEAT_type_2"/>
</dbReference>
<dbReference type="InterPro" id="IPR011989">
    <property type="entry name" value="ARM-like"/>
</dbReference>
<dbReference type="GO" id="GO:0006417">
    <property type="term" value="P:regulation of translation"/>
    <property type="evidence" value="ECO:0007669"/>
    <property type="project" value="TreeGrafter"/>
</dbReference>